<evidence type="ECO:0008006" key="3">
    <source>
        <dbReference type="Google" id="ProtNLM"/>
    </source>
</evidence>
<keyword evidence="2" id="KW-1185">Reference proteome</keyword>
<evidence type="ECO:0000313" key="2">
    <source>
        <dbReference type="Proteomes" id="UP000007076"/>
    </source>
</evidence>
<sequence>MSVIGSYLRLAPAEIARVLAEPGWVAGFKAEQAALERGRGPSELRFHDTEKAWAGLAHLYARRGLPVEVVEGGEPLPEEDDWGYGPPSLLAPEQVADAARRLAAVPFAELVDGLDPTVLAAAEVYPVRMWDDPFAFEYLAAHHADLLRYLERAARYRHGLLVWYS</sequence>
<dbReference type="Pfam" id="PF08974">
    <property type="entry name" value="DUF1877"/>
    <property type="match status" value="1"/>
</dbReference>
<dbReference type="Gene3D" id="3.40.1760.10">
    <property type="entry name" value="YfbM-like super family"/>
    <property type="match status" value="1"/>
</dbReference>
<gene>
    <name evidence="1" type="ordered locus">KSE_16150</name>
</gene>
<organism evidence="1 2">
    <name type="scientific">Kitasatospora setae (strain ATCC 33774 / DSM 43861 / JCM 3304 / KCC A-0304 / NBRC 14216 / KM-6054)</name>
    <name type="common">Streptomyces setae</name>
    <dbReference type="NCBI Taxonomy" id="452652"/>
    <lineage>
        <taxon>Bacteria</taxon>
        <taxon>Bacillati</taxon>
        <taxon>Actinomycetota</taxon>
        <taxon>Actinomycetes</taxon>
        <taxon>Kitasatosporales</taxon>
        <taxon>Streptomycetaceae</taxon>
        <taxon>Kitasatospora</taxon>
    </lineage>
</organism>
<dbReference type="STRING" id="452652.KSE_16150"/>
<dbReference type="EMBL" id="AP010968">
    <property type="protein sequence ID" value="BAJ27440.1"/>
    <property type="molecule type" value="Genomic_DNA"/>
</dbReference>
<dbReference type="Proteomes" id="UP000007076">
    <property type="component" value="Chromosome"/>
</dbReference>
<dbReference type="InterPro" id="IPR035944">
    <property type="entry name" value="YfbM-like_sf"/>
</dbReference>
<dbReference type="HOGENOM" id="CLU_110577_0_1_11"/>
<dbReference type="RefSeq" id="WP_014134758.1">
    <property type="nucleotide sequence ID" value="NC_016109.1"/>
</dbReference>
<accession>E4N8A9</accession>
<evidence type="ECO:0000313" key="1">
    <source>
        <dbReference type="EMBL" id="BAJ27440.1"/>
    </source>
</evidence>
<dbReference type="eggNOG" id="ENOG5032ZS5">
    <property type="taxonomic scope" value="Bacteria"/>
</dbReference>
<dbReference type="AlphaFoldDB" id="E4N8A9"/>
<proteinExistence type="predicted"/>
<reference evidence="1 2" key="1">
    <citation type="journal article" date="2010" name="DNA Res.">
        <title>Genome sequence of Kitasatospora setae NBRC 14216T: an evolutionary snapshot of the family Streptomycetaceae.</title>
        <authorList>
            <person name="Ichikawa N."/>
            <person name="Oguchi A."/>
            <person name="Ikeda H."/>
            <person name="Ishikawa J."/>
            <person name="Kitani S."/>
            <person name="Watanabe Y."/>
            <person name="Nakamura S."/>
            <person name="Katano Y."/>
            <person name="Kishi E."/>
            <person name="Sasagawa M."/>
            <person name="Ankai A."/>
            <person name="Fukui S."/>
            <person name="Hashimoto Y."/>
            <person name="Kamata S."/>
            <person name="Otoguro M."/>
            <person name="Tanikawa S."/>
            <person name="Nihira T."/>
            <person name="Horinouchi S."/>
            <person name="Ohnishi Y."/>
            <person name="Hayakawa M."/>
            <person name="Kuzuyama T."/>
            <person name="Arisawa A."/>
            <person name="Nomoto F."/>
            <person name="Miura H."/>
            <person name="Takahashi Y."/>
            <person name="Fujita N."/>
        </authorList>
    </citation>
    <scope>NUCLEOTIDE SEQUENCE [LARGE SCALE GENOMIC DNA]</scope>
    <source>
        <strain evidence="2">ATCC 33774 / DSM 43861 / JCM 3304 / KCC A-0304 / NBRC 14216 / KM-6054</strain>
    </source>
</reference>
<protein>
    <recommendedName>
        <fullName evidence="3">DUF1877 domain-containing protein</fullName>
    </recommendedName>
</protein>
<dbReference type="InterPro" id="IPR015068">
    <property type="entry name" value="DUF1877"/>
</dbReference>
<dbReference type="KEGG" id="ksk:KSE_16150"/>
<dbReference type="PATRIC" id="fig|452652.3.peg.1616"/>
<dbReference type="SUPFAM" id="SSF111069">
    <property type="entry name" value="Hypothetical protein yfbM"/>
    <property type="match status" value="1"/>
</dbReference>
<name>E4N8A9_KITSK</name>